<organism evidence="3 4">
    <name type="scientific">Candidatus Daviesbacteria bacterium RIFCSPLOWO2_02_FULL_41_8</name>
    <dbReference type="NCBI Taxonomy" id="1797798"/>
    <lineage>
        <taxon>Bacteria</taxon>
        <taxon>Candidatus Daviesiibacteriota</taxon>
    </lineage>
</organism>
<dbReference type="AlphaFoldDB" id="A0A1F5NIY2"/>
<dbReference type="Proteomes" id="UP000176578">
    <property type="component" value="Unassembled WGS sequence"/>
</dbReference>
<accession>A0A1F5NIY2</accession>
<protein>
    <recommendedName>
        <fullName evidence="2">Methyltransferase domain-containing protein</fullName>
    </recommendedName>
</protein>
<dbReference type="SUPFAM" id="SSF53335">
    <property type="entry name" value="S-adenosyl-L-methionine-dependent methyltransferases"/>
    <property type="match status" value="1"/>
</dbReference>
<dbReference type="Gene3D" id="3.40.50.150">
    <property type="entry name" value="Vaccinia Virus protein VP39"/>
    <property type="match status" value="1"/>
</dbReference>
<keyword evidence="1" id="KW-0808">Transferase</keyword>
<evidence type="ECO:0000259" key="2">
    <source>
        <dbReference type="Pfam" id="PF13649"/>
    </source>
</evidence>
<name>A0A1F5NIY2_9BACT</name>
<dbReference type="GO" id="GO:0016740">
    <property type="term" value="F:transferase activity"/>
    <property type="evidence" value="ECO:0007669"/>
    <property type="project" value="UniProtKB-KW"/>
</dbReference>
<dbReference type="PANTHER" id="PTHR43861">
    <property type="entry name" value="TRANS-ACONITATE 2-METHYLTRANSFERASE-RELATED"/>
    <property type="match status" value="1"/>
</dbReference>
<feature type="domain" description="Methyltransferase" evidence="2">
    <location>
        <begin position="41"/>
        <end position="131"/>
    </location>
</feature>
<dbReference type="InterPro" id="IPR029063">
    <property type="entry name" value="SAM-dependent_MTases_sf"/>
</dbReference>
<evidence type="ECO:0000256" key="1">
    <source>
        <dbReference type="ARBA" id="ARBA00022679"/>
    </source>
</evidence>
<proteinExistence type="predicted"/>
<dbReference type="EMBL" id="MFDZ01000038">
    <property type="protein sequence ID" value="OGE77637.1"/>
    <property type="molecule type" value="Genomic_DNA"/>
</dbReference>
<dbReference type="InterPro" id="IPR041698">
    <property type="entry name" value="Methyltransf_25"/>
</dbReference>
<evidence type="ECO:0000313" key="3">
    <source>
        <dbReference type="EMBL" id="OGE77637.1"/>
    </source>
</evidence>
<gene>
    <name evidence="3" type="ORF">A3J19_04980</name>
</gene>
<dbReference type="Pfam" id="PF13649">
    <property type="entry name" value="Methyltransf_25"/>
    <property type="match status" value="1"/>
</dbReference>
<reference evidence="3 4" key="1">
    <citation type="journal article" date="2016" name="Nat. Commun.">
        <title>Thousands of microbial genomes shed light on interconnected biogeochemical processes in an aquifer system.</title>
        <authorList>
            <person name="Anantharaman K."/>
            <person name="Brown C.T."/>
            <person name="Hug L.A."/>
            <person name="Sharon I."/>
            <person name="Castelle C.J."/>
            <person name="Probst A.J."/>
            <person name="Thomas B.C."/>
            <person name="Singh A."/>
            <person name="Wilkins M.J."/>
            <person name="Karaoz U."/>
            <person name="Brodie E.L."/>
            <person name="Williams K.H."/>
            <person name="Hubbard S.S."/>
            <person name="Banfield J.F."/>
        </authorList>
    </citation>
    <scope>NUCLEOTIDE SEQUENCE [LARGE SCALE GENOMIC DNA]</scope>
</reference>
<comment type="caution">
    <text evidence="3">The sequence shown here is derived from an EMBL/GenBank/DDBJ whole genome shotgun (WGS) entry which is preliminary data.</text>
</comment>
<sequence length="205" mass="23763">MIIEFFAQNPTLWTIFQKIFGNDKQKEVLYRSSITTKSSLLDFGCSSGNTTGAFLDFNYTGLDIDKKSIKYAKKRWAGKKNIKFICSDILVHPPVKQKFDYILFATTGHHLSSDIFTPVTIKLVSLLKKNGQIWFYDILKPDKRNHFLTRLLAAIDRGKYLRTFPQYTALFKKIDAIKIVESKTIVVQGSLIPQEDYCFFRLKKR</sequence>
<evidence type="ECO:0000313" key="4">
    <source>
        <dbReference type="Proteomes" id="UP000176578"/>
    </source>
</evidence>